<gene>
    <name evidence="1" type="ORF">K466DRAFT_568071</name>
</gene>
<proteinExistence type="predicted"/>
<dbReference type="Proteomes" id="UP000308197">
    <property type="component" value="Unassembled WGS sequence"/>
</dbReference>
<name>A0A5C3P221_9APHY</name>
<keyword evidence="2" id="KW-1185">Reference proteome</keyword>
<sequence>MPVQKANCDFASAVLSTSGQGVELYISTAPLSRALRTQVESWLAQLKTVALESPTIPQHHTGLEVTGAQRAFIIALHRSSYAKFRPRLCGIATPWKLLSKTCKTFISVCAQFTAILTATDDHHRLSDDDCLSLHEAGRQFSAALTNPEFKKCNIWAGVEHVLHSSALLHIICSLISTAQAKRTRPALQNGLVVRWIGPSPPQTFCADMDPENLAKSWEPDLRRDIALRALQSANKLPPGLVQRGTTYIHDHAVVHCEAALLAYLVLNQIPAYPHLASSGDPCFCCVMYGAALKWEKFTDVSLRVIAPWAMPEHTPQDVLHVFRILIAHSLADALWDYRSNPQIGDHCL</sequence>
<dbReference type="InParanoid" id="A0A5C3P221"/>
<organism evidence="1 2">
    <name type="scientific">Polyporus arcularius HHB13444</name>
    <dbReference type="NCBI Taxonomy" id="1314778"/>
    <lineage>
        <taxon>Eukaryota</taxon>
        <taxon>Fungi</taxon>
        <taxon>Dikarya</taxon>
        <taxon>Basidiomycota</taxon>
        <taxon>Agaricomycotina</taxon>
        <taxon>Agaricomycetes</taxon>
        <taxon>Polyporales</taxon>
        <taxon>Polyporaceae</taxon>
        <taxon>Polyporus</taxon>
    </lineage>
</organism>
<protein>
    <submittedName>
        <fullName evidence="1">Uncharacterized protein</fullName>
    </submittedName>
</protein>
<accession>A0A5C3P221</accession>
<evidence type="ECO:0000313" key="2">
    <source>
        <dbReference type="Proteomes" id="UP000308197"/>
    </source>
</evidence>
<dbReference type="AlphaFoldDB" id="A0A5C3P221"/>
<reference evidence="1 2" key="1">
    <citation type="journal article" date="2019" name="Nat. Ecol. Evol.">
        <title>Megaphylogeny resolves global patterns of mushroom evolution.</title>
        <authorList>
            <person name="Varga T."/>
            <person name="Krizsan K."/>
            <person name="Foldi C."/>
            <person name="Dima B."/>
            <person name="Sanchez-Garcia M."/>
            <person name="Sanchez-Ramirez S."/>
            <person name="Szollosi G.J."/>
            <person name="Szarkandi J.G."/>
            <person name="Papp V."/>
            <person name="Albert L."/>
            <person name="Andreopoulos W."/>
            <person name="Angelini C."/>
            <person name="Antonin V."/>
            <person name="Barry K.W."/>
            <person name="Bougher N.L."/>
            <person name="Buchanan P."/>
            <person name="Buyck B."/>
            <person name="Bense V."/>
            <person name="Catcheside P."/>
            <person name="Chovatia M."/>
            <person name="Cooper J."/>
            <person name="Damon W."/>
            <person name="Desjardin D."/>
            <person name="Finy P."/>
            <person name="Geml J."/>
            <person name="Haridas S."/>
            <person name="Hughes K."/>
            <person name="Justo A."/>
            <person name="Karasinski D."/>
            <person name="Kautmanova I."/>
            <person name="Kiss B."/>
            <person name="Kocsube S."/>
            <person name="Kotiranta H."/>
            <person name="LaButti K.M."/>
            <person name="Lechner B.E."/>
            <person name="Liimatainen K."/>
            <person name="Lipzen A."/>
            <person name="Lukacs Z."/>
            <person name="Mihaltcheva S."/>
            <person name="Morgado L.N."/>
            <person name="Niskanen T."/>
            <person name="Noordeloos M.E."/>
            <person name="Ohm R.A."/>
            <person name="Ortiz-Santana B."/>
            <person name="Ovrebo C."/>
            <person name="Racz N."/>
            <person name="Riley R."/>
            <person name="Savchenko A."/>
            <person name="Shiryaev A."/>
            <person name="Soop K."/>
            <person name="Spirin V."/>
            <person name="Szebenyi C."/>
            <person name="Tomsovsky M."/>
            <person name="Tulloss R.E."/>
            <person name="Uehling J."/>
            <person name="Grigoriev I.V."/>
            <person name="Vagvolgyi C."/>
            <person name="Papp T."/>
            <person name="Martin F.M."/>
            <person name="Miettinen O."/>
            <person name="Hibbett D.S."/>
            <person name="Nagy L.G."/>
        </authorList>
    </citation>
    <scope>NUCLEOTIDE SEQUENCE [LARGE SCALE GENOMIC DNA]</scope>
    <source>
        <strain evidence="1 2">HHB13444</strain>
    </source>
</reference>
<dbReference type="EMBL" id="ML211424">
    <property type="protein sequence ID" value="TFK83069.1"/>
    <property type="molecule type" value="Genomic_DNA"/>
</dbReference>
<evidence type="ECO:0000313" key="1">
    <source>
        <dbReference type="EMBL" id="TFK83069.1"/>
    </source>
</evidence>